<dbReference type="GO" id="GO:0016788">
    <property type="term" value="F:hydrolase activity, acting on ester bonds"/>
    <property type="evidence" value="ECO:0007669"/>
    <property type="project" value="InterPro"/>
</dbReference>
<dbReference type="CDD" id="cd01310">
    <property type="entry name" value="TatD_DNAse"/>
    <property type="match status" value="1"/>
</dbReference>
<dbReference type="GO" id="GO:0005829">
    <property type="term" value="C:cytosol"/>
    <property type="evidence" value="ECO:0007669"/>
    <property type="project" value="TreeGrafter"/>
</dbReference>
<dbReference type="PROSITE" id="PS01090">
    <property type="entry name" value="TATD_2"/>
    <property type="match status" value="1"/>
</dbReference>
<dbReference type="PIRSF" id="PIRSF005902">
    <property type="entry name" value="DNase_TatD"/>
    <property type="match status" value="1"/>
</dbReference>
<dbReference type="AlphaFoldDB" id="A0A948RWD4"/>
<keyword evidence="2 4" id="KW-0378">Hydrolase</keyword>
<keyword evidence="1 3" id="KW-0479">Metal-binding</keyword>
<proteinExistence type="predicted"/>
<gene>
    <name evidence="4" type="ORF">KJ970_07465</name>
</gene>
<dbReference type="InterPro" id="IPR001130">
    <property type="entry name" value="TatD-like"/>
</dbReference>
<feature type="binding site" evidence="3">
    <location>
        <position position="91"/>
    </location>
    <ligand>
        <name>a divalent metal cation</name>
        <dbReference type="ChEBI" id="CHEBI:60240"/>
        <label>1</label>
    </ligand>
</feature>
<feature type="binding site" evidence="3">
    <location>
        <position position="7"/>
    </location>
    <ligand>
        <name>a divalent metal cation</name>
        <dbReference type="ChEBI" id="CHEBI:60240"/>
        <label>1</label>
    </ligand>
</feature>
<dbReference type="NCBIfam" id="TIGR00010">
    <property type="entry name" value="YchF/TatD family DNA exonuclease"/>
    <property type="match status" value="1"/>
</dbReference>
<dbReference type="InterPro" id="IPR018228">
    <property type="entry name" value="DNase_TatD-rel_CS"/>
</dbReference>
<reference evidence="4" key="1">
    <citation type="submission" date="2021-05" db="EMBL/GenBank/DDBJ databases">
        <title>Energy efficiency and biological interactions define the core microbiome of deep oligotrophic groundwater.</title>
        <authorList>
            <person name="Mehrshad M."/>
            <person name="Lopez-Fernandez M."/>
            <person name="Bell E."/>
            <person name="Bernier-Latmani R."/>
            <person name="Bertilsson S."/>
            <person name="Dopson M."/>
        </authorList>
    </citation>
    <scope>NUCLEOTIDE SEQUENCE</scope>
    <source>
        <strain evidence="4">Modern_marine.mb.64</strain>
    </source>
</reference>
<accession>A0A948RWD4</accession>
<dbReference type="InterPro" id="IPR032466">
    <property type="entry name" value="Metal_Hydrolase"/>
</dbReference>
<evidence type="ECO:0000256" key="2">
    <source>
        <dbReference type="ARBA" id="ARBA00022801"/>
    </source>
</evidence>
<feature type="binding site" evidence="3">
    <location>
        <position position="151"/>
    </location>
    <ligand>
        <name>a divalent metal cation</name>
        <dbReference type="ChEBI" id="CHEBI:60240"/>
        <label>2</label>
    </ligand>
</feature>
<dbReference type="PANTHER" id="PTHR46124:SF2">
    <property type="entry name" value="D-AMINOACYL-TRNA DEACYLASE"/>
    <property type="match status" value="1"/>
</dbReference>
<feature type="binding site" evidence="3">
    <location>
        <position position="127"/>
    </location>
    <ligand>
        <name>a divalent metal cation</name>
        <dbReference type="ChEBI" id="CHEBI:60240"/>
        <label>2</label>
    </ligand>
</feature>
<feature type="binding site" evidence="3">
    <location>
        <position position="5"/>
    </location>
    <ligand>
        <name>a divalent metal cation</name>
        <dbReference type="ChEBI" id="CHEBI:60240"/>
        <label>1</label>
    </ligand>
</feature>
<name>A0A948RWD4_UNCEI</name>
<dbReference type="Proteomes" id="UP000777784">
    <property type="component" value="Unassembled WGS sequence"/>
</dbReference>
<feature type="binding site" evidence="3">
    <location>
        <position position="200"/>
    </location>
    <ligand>
        <name>a divalent metal cation</name>
        <dbReference type="ChEBI" id="CHEBI:60240"/>
        <label>1</label>
    </ligand>
</feature>
<dbReference type="EMBL" id="JAHJDP010000035">
    <property type="protein sequence ID" value="MBU2690752.1"/>
    <property type="molecule type" value="Genomic_DNA"/>
</dbReference>
<sequence length="259" mass="29147">MIDTHAHVHTRDFDADRPKVLTRAFASGLKAIIEINILPRGWPGVIRLAENDPRIFAAAGLHPNDVTDDSFTDVPWIEEALRHPRVRAIGETGLDTYRKRASLENQKKLFSEHIALARRTGLPLVIHCRNAHDEVYDLLETEGAGVRGVMHCFSGDIRHARRAIKLGFLLGLGGSITYDADRWRPLVRKIGLEHIIVETDCPYLSPEPDRRARNEPARVWQTAERLADYLGVDVDEVDAATDRAAVDLFNISDDLKDLK</sequence>
<dbReference type="PANTHER" id="PTHR46124">
    <property type="entry name" value="D-AMINOACYL-TRNA DEACYLASE"/>
    <property type="match status" value="1"/>
</dbReference>
<dbReference type="GO" id="GO:0046872">
    <property type="term" value="F:metal ion binding"/>
    <property type="evidence" value="ECO:0007669"/>
    <property type="project" value="UniProtKB-KW"/>
</dbReference>
<dbReference type="FunFam" id="3.20.20.140:FF:000005">
    <property type="entry name" value="TatD family hydrolase"/>
    <property type="match status" value="1"/>
</dbReference>
<dbReference type="Pfam" id="PF01026">
    <property type="entry name" value="TatD_DNase"/>
    <property type="match status" value="1"/>
</dbReference>
<evidence type="ECO:0000256" key="1">
    <source>
        <dbReference type="ARBA" id="ARBA00022723"/>
    </source>
</evidence>
<dbReference type="SUPFAM" id="SSF51556">
    <property type="entry name" value="Metallo-dependent hydrolases"/>
    <property type="match status" value="1"/>
</dbReference>
<protein>
    <submittedName>
        <fullName evidence="4">TatD family hydrolase</fullName>
    </submittedName>
</protein>
<dbReference type="GO" id="GO:0004536">
    <property type="term" value="F:DNA nuclease activity"/>
    <property type="evidence" value="ECO:0007669"/>
    <property type="project" value="InterPro"/>
</dbReference>
<evidence type="ECO:0000256" key="3">
    <source>
        <dbReference type="PIRSR" id="PIRSR005902-1"/>
    </source>
</evidence>
<dbReference type="Gene3D" id="3.20.20.140">
    <property type="entry name" value="Metal-dependent hydrolases"/>
    <property type="match status" value="1"/>
</dbReference>
<evidence type="ECO:0000313" key="5">
    <source>
        <dbReference type="Proteomes" id="UP000777784"/>
    </source>
</evidence>
<dbReference type="InterPro" id="IPR015991">
    <property type="entry name" value="TatD/YcfH-like"/>
</dbReference>
<organism evidence="4 5">
    <name type="scientific">Eiseniibacteriota bacterium</name>
    <dbReference type="NCBI Taxonomy" id="2212470"/>
    <lineage>
        <taxon>Bacteria</taxon>
        <taxon>Candidatus Eiseniibacteriota</taxon>
    </lineage>
</organism>
<evidence type="ECO:0000313" key="4">
    <source>
        <dbReference type="EMBL" id="MBU2690752.1"/>
    </source>
</evidence>
<comment type="caution">
    <text evidence="4">The sequence shown here is derived from an EMBL/GenBank/DDBJ whole genome shotgun (WGS) entry which is preliminary data.</text>
</comment>